<dbReference type="OrthoDB" id="5477218at2"/>
<feature type="compositionally biased region" description="Basic and acidic residues" evidence="2">
    <location>
        <begin position="897"/>
        <end position="916"/>
    </location>
</feature>
<protein>
    <recommendedName>
        <fullName evidence="3">DUF2169 domain-containing protein</fullName>
    </recommendedName>
</protein>
<evidence type="ECO:0000313" key="4">
    <source>
        <dbReference type="EMBL" id="AKT40636.1"/>
    </source>
</evidence>
<dbReference type="Proteomes" id="UP000067626">
    <property type="component" value="Chromosome"/>
</dbReference>
<evidence type="ECO:0000256" key="1">
    <source>
        <dbReference type="SAM" id="Coils"/>
    </source>
</evidence>
<evidence type="ECO:0000259" key="3">
    <source>
        <dbReference type="Pfam" id="PF09937"/>
    </source>
</evidence>
<dbReference type="Gene3D" id="2.160.20.80">
    <property type="entry name" value="E3 ubiquitin-protein ligase SopA"/>
    <property type="match status" value="3"/>
</dbReference>
<dbReference type="Pfam" id="PF09937">
    <property type="entry name" value="DUF2169"/>
    <property type="match status" value="1"/>
</dbReference>
<name>A0A0K1EIE9_CHOCO</name>
<dbReference type="STRING" id="52.CMC5_047920"/>
<proteinExistence type="predicted"/>
<dbReference type="PANTHER" id="PTHR14136:SF17">
    <property type="entry name" value="BTB_POZ DOMAIN-CONTAINING PROTEIN KCTD9"/>
    <property type="match status" value="1"/>
</dbReference>
<gene>
    <name evidence="4" type="ORF">CMC5_047920</name>
</gene>
<organism evidence="4 5">
    <name type="scientific">Chondromyces crocatus</name>
    <dbReference type="NCBI Taxonomy" id="52"/>
    <lineage>
        <taxon>Bacteria</taxon>
        <taxon>Pseudomonadati</taxon>
        <taxon>Myxococcota</taxon>
        <taxon>Polyangia</taxon>
        <taxon>Polyangiales</taxon>
        <taxon>Polyangiaceae</taxon>
        <taxon>Chondromyces</taxon>
    </lineage>
</organism>
<accession>A0A0K1EIE9</accession>
<dbReference type="RefSeq" id="WP_156338824.1">
    <property type="nucleotide sequence ID" value="NZ_CP012159.1"/>
</dbReference>
<dbReference type="SUPFAM" id="SSF141571">
    <property type="entry name" value="Pentapeptide repeat-like"/>
    <property type="match status" value="2"/>
</dbReference>
<evidence type="ECO:0000256" key="2">
    <source>
        <dbReference type="SAM" id="MobiDB-lite"/>
    </source>
</evidence>
<feature type="region of interest" description="Disordered" evidence="2">
    <location>
        <begin position="870"/>
        <end position="916"/>
    </location>
</feature>
<feature type="domain" description="DUF2169" evidence="3">
    <location>
        <begin position="26"/>
        <end position="293"/>
    </location>
</feature>
<evidence type="ECO:0000313" key="5">
    <source>
        <dbReference type="Proteomes" id="UP000067626"/>
    </source>
</evidence>
<dbReference type="AlphaFoldDB" id="A0A0K1EIE9"/>
<reference evidence="4 5" key="1">
    <citation type="submission" date="2015-07" db="EMBL/GenBank/DDBJ databases">
        <title>Genome analysis of myxobacterium Chondromyces crocatus Cm c5 reveals a high potential for natural compound synthesis and the genetic basis for the loss of fruiting body formation.</title>
        <authorList>
            <person name="Zaburannyi N."/>
            <person name="Bunk B."/>
            <person name="Maier J."/>
            <person name="Overmann J."/>
            <person name="Mueller R."/>
        </authorList>
    </citation>
    <scope>NUCLEOTIDE SEQUENCE [LARGE SCALE GENOMIC DNA]</scope>
    <source>
        <strain evidence="4 5">Cm c5</strain>
    </source>
</reference>
<keyword evidence="5" id="KW-1185">Reference proteome</keyword>
<sequence>MKLGVLTRTFELDHKYYFVPTILVLCDLGAERRLLPEVDLWRLSAAELGKEAILDECMPKQRGEFLVHGRCYTAGAVPRTAASVRAKVGSLDKSLYVIGDRVWRRDGVPGEATPFTEMPIRYTRAFGGEGYALNPTGIGVAPVKGEDGREVHPLPNIEHPKALVQSRSDRPAPAGFGPYELLWAQRWPKMGTYDRKWMREQLPGFAKDMDLTMWNAAPEDQQLPAGFFEGGEAIYLENLHPERPRLEGRLPGIVGRCFVTQRSAEGEAFHEIPMRLDTVQIFPHLERVALSFRGLWRVAEDDADDILHLLVACDDTAERRPLEHYREVLKRRLDPKREASEVFRDGDLVPPNIGGGGGGGDIDAMFELTRRENHLQKNLAERARREAEKVRAEVIAAGGDPSTVPDAEGPKVLSAPTFEELPGFVERSERELEEAQRKMDAAQEKLVADTRKRYAEAGRDYDAAVAKSKKEGAGPPKFSADKEMERLRDIQTLCQNANVATPDLDATLADPKTEARLRQAEEEAREAYLSGAHLAEYRPARLEEPARSELRRRVAEAHAAGRSLSRQDLSGADLSGMDLRGVDLTEAFLENAVLARANLAGARLSRAVLAGSDLTEVDLSGADLSEANLGASYARGARLDDVTLRGAVLSQADFTGASLHRVSFEKADLSDVVLDGASLTLSRFDKCILKGNQLRGCDLRESTFSHAILAEVDLRSANLAHVTLEHAALVRCTLDGASFLKADLRGIRLAEPCSFVGADLTGAMIDGATLRETDFSRADFTGASLNSSDMSKCVLREANLYRVVAKNVMLSRADLTGARLVAANLEGAVLLKAKLGRADFTGANLFRADLLRAVGDDRTCFTDANVTQVRVSPREGGGPGKPATVDPQAQQQAEQANAKKDQESAKKESHGQERPR</sequence>
<dbReference type="KEGG" id="ccro:CMC5_047920"/>
<dbReference type="EMBL" id="CP012159">
    <property type="protein sequence ID" value="AKT40636.1"/>
    <property type="molecule type" value="Genomic_DNA"/>
</dbReference>
<dbReference type="InterPro" id="IPR051082">
    <property type="entry name" value="Pentapeptide-BTB/POZ_domain"/>
</dbReference>
<dbReference type="PANTHER" id="PTHR14136">
    <property type="entry name" value="BTB_POZ DOMAIN-CONTAINING PROTEIN KCTD9"/>
    <property type="match status" value="1"/>
</dbReference>
<feature type="coiled-coil region" evidence="1">
    <location>
        <begin position="425"/>
        <end position="452"/>
    </location>
</feature>
<keyword evidence="1" id="KW-0175">Coiled coil</keyword>
<dbReference type="InterPro" id="IPR018683">
    <property type="entry name" value="DUF2169"/>
</dbReference>
<dbReference type="InterPro" id="IPR001646">
    <property type="entry name" value="5peptide_repeat"/>
</dbReference>
<dbReference type="Pfam" id="PF00805">
    <property type="entry name" value="Pentapeptide"/>
    <property type="match status" value="5"/>
</dbReference>
<dbReference type="PATRIC" id="fig|52.7.peg.5285"/>